<dbReference type="InParanoid" id="A0A3Q3LC08"/>
<dbReference type="Ensembl" id="ENSLBET00000006752.1">
    <property type="protein sequence ID" value="ENSLBEP00000006430.1"/>
    <property type="gene ID" value="ENSLBEG00000004949.1"/>
</dbReference>
<dbReference type="GeneTree" id="ENSGT01050000245018"/>
<reference evidence="1" key="1">
    <citation type="submission" date="2025-08" db="UniProtKB">
        <authorList>
            <consortium name="Ensembl"/>
        </authorList>
    </citation>
    <scope>IDENTIFICATION</scope>
</reference>
<reference evidence="1" key="2">
    <citation type="submission" date="2025-09" db="UniProtKB">
        <authorList>
            <consortium name="Ensembl"/>
        </authorList>
    </citation>
    <scope>IDENTIFICATION</scope>
</reference>
<sequence>MYLLFLFLLKLTMAGSLSSEARTCSNENDHSISVRSGPASWLMREMSEPSGVLEASSVGDSSSAEDAVALAGFVDSGGLLGSCSLRPTSSILRRRLVTCATARVLENWMNWNSLKLIRPS</sequence>
<keyword evidence="2" id="KW-1185">Reference proteome</keyword>
<evidence type="ECO:0000313" key="2">
    <source>
        <dbReference type="Proteomes" id="UP000261660"/>
    </source>
</evidence>
<proteinExistence type="predicted"/>
<evidence type="ECO:0000313" key="1">
    <source>
        <dbReference type="Ensembl" id="ENSLBEP00000006430.1"/>
    </source>
</evidence>
<accession>A0A3Q3LC08</accession>
<dbReference type="Proteomes" id="UP000261660">
    <property type="component" value="Unplaced"/>
</dbReference>
<name>A0A3Q3LC08_9LABR</name>
<protein>
    <submittedName>
        <fullName evidence="1">Uncharacterized protein</fullName>
    </submittedName>
</protein>
<dbReference type="AlphaFoldDB" id="A0A3Q3LC08"/>
<organism evidence="1 2">
    <name type="scientific">Labrus bergylta</name>
    <name type="common">ballan wrasse</name>
    <dbReference type="NCBI Taxonomy" id="56723"/>
    <lineage>
        <taxon>Eukaryota</taxon>
        <taxon>Metazoa</taxon>
        <taxon>Chordata</taxon>
        <taxon>Craniata</taxon>
        <taxon>Vertebrata</taxon>
        <taxon>Euteleostomi</taxon>
        <taxon>Actinopterygii</taxon>
        <taxon>Neopterygii</taxon>
        <taxon>Teleostei</taxon>
        <taxon>Neoteleostei</taxon>
        <taxon>Acanthomorphata</taxon>
        <taxon>Eupercaria</taxon>
        <taxon>Labriformes</taxon>
        <taxon>Labridae</taxon>
        <taxon>Labrus</taxon>
    </lineage>
</organism>